<organism evidence="2 3">
    <name type="scientific">Thermoclostridium stercorarium (strain ATCC 35414 / DSM 8532 / NCIMB 11754)</name>
    <name type="common">Clostridium stercorarium</name>
    <dbReference type="NCBI Taxonomy" id="1121335"/>
    <lineage>
        <taxon>Bacteria</taxon>
        <taxon>Bacillati</taxon>
        <taxon>Bacillota</taxon>
        <taxon>Clostridia</taxon>
        <taxon>Eubacteriales</taxon>
        <taxon>Oscillospiraceae</taxon>
        <taxon>Thermoclostridium</taxon>
    </lineage>
</organism>
<dbReference type="KEGG" id="csd:Clst_1862"/>
<name>L7VL76_THES1</name>
<dbReference type="InterPro" id="IPR047525">
    <property type="entry name" value="TfoX-like"/>
</dbReference>
<keyword evidence="3" id="KW-1185">Reference proteome</keyword>
<protein>
    <submittedName>
        <fullName evidence="2">TfoX domain-containing protein</fullName>
    </submittedName>
</protein>
<dbReference type="EMBL" id="CP004044">
    <property type="protein sequence ID" value="AGC68920.1"/>
    <property type="molecule type" value="Genomic_DNA"/>
</dbReference>
<dbReference type="Proteomes" id="UP000011220">
    <property type="component" value="Chromosome"/>
</dbReference>
<proteinExistence type="predicted"/>
<feature type="domain" description="TfoX C-terminal" evidence="1">
    <location>
        <begin position="3"/>
        <end position="79"/>
    </location>
</feature>
<accession>L7VL76</accession>
<dbReference type="Gene3D" id="1.10.150.20">
    <property type="entry name" value="5' to 3' exonuclease, C-terminal subdomain"/>
    <property type="match status" value="1"/>
</dbReference>
<evidence type="ECO:0000313" key="3">
    <source>
        <dbReference type="Proteomes" id="UP000011220"/>
    </source>
</evidence>
<dbReference type="AlphaFoldDB" id="L7VL76"/>
<dbReference type="PANTHER" id="PTHR36121">
    <property type="entry name" value="PROTEIN SXY"/>
    <property type="match status" value="1"/>
</dbReference>
<dbReference type="Pfam" id="PF04994">
    <property type="entry name" value="TfoX_C"/>
    <property type="match status" value="1"/>
</dbReference>
<sequence length="87" mass="9960">MGNLSELPNIGLTLKKQLIDVGINTAEELKNIGSRDAWLRILQRDPSACLTRLLALEGAVRGIRWHNLDDETKKSLKEFYYRHKKGK</sequence>
<gene>
    <name evidence="2" type="ordered locus">Cst_c19430</name>
</gene>
<dbReference type="RefSeq" id="WP_015359600.1">
    <property type="nucleotide sequence ID" value="NC_020134.1"/>
</dbReference>
<dbReference type="STRING" id="1121335.Cst_c19430"/>
<dbReference type="KEGG" id="css:Cst_c19430"/>
<reference evidence="2 3" key="1">
    <citation type="journal article" date="2013" name="Genome Announc.">
        <title>Complete genome sequence of Clostridium stercorarium subsp. stercorarium strain DSM 8532, a thermophilic degrader of plant cell wall fibers.</title>
        <authorList>
            <person name="Poehlein A."/>
            <person name="Zverlov V.V."/>
            <person name="Daniel R."/>
            <person name="Schwarz W.H."/>
            <person name="Liebl W."/>
        </authorList>
    </citation>
    <scope>NUCLEOTIDE SEQUENCE [LARGE SCALE GENOMIC DNA]</scope>
    <source>
        <strain evidence="3">ATCC 35414 / DSM 8532 / NCIMB 11754</strain>
    </source>
</reference>
<dbReference type="PANTHER" id="PTHR36121:SF1">
    <property type="entry name" value="PROTEIN SXY"/>
    <property type="match status" value="1"/>
</dbReference>
<dbReference type="InterPro" id="IPR007077">
    <property type="entry name" value="TfoX_C"/>
</dbReference>
<evidence type="ECO:0000313" key="2">
    <source>
        <dbReference type="EMBL" id="AGC68920.1"/>
    </source>
</evidence>
<dbReference type="PATRIC" id="fig|1121335.3.peg.1944"/>
<dbReference type="eggNOG" id="COG3743">
    <property type="taxonomic scope" value="Bacteria"/>
</dbReference>
<evidence type="ECO:0000259" key="1">
    <source>
        <dbReference type="Pfam" id="PF04994"/>
    </source>
</evidence>